<dbReference type="AlphaFoldDB" id="A0A0R3UL84"/>
<dbReference type="PANTHER" id="PTHR43684">
    <property type="match status" value="1"/>
</dbReference>
<dbReference type="Gene3D" id="3.90.226.10">
    <property type="entry name" value="2-enoyl-CoA Hydratase, Chain A, domain 1"/>
    <property type="match status" value="1"/>
</dbReference>
<feature type="compositionally biased region" description="Low complexity" evidence="8">
    <location>
        <begin position="215"/>
        <end position="226"/>
    </location>
</feature>
<dbReference type="OrthoDB" id="409763at2759"/>
<evidence type="ECO:0000256" key="7">
    <source>
        <dbReference type="ARBA" id="ARBA00023242"/>
    </source>
</evidence>
<dbReference type="PROSITE" id="PS52014">
    <property type="entry name" value="SAMD1_WH"/>
    <property type="match status" value="1"/>
</dbReference>
<evidence type="ECO:0000256" key="4">
    <source>
        <dbReference type="ARBA" id="ARBA00022853"/>
    </source>
</evidence>
<dbReference type="GO" id="GO:0004165">
    <property type="term" value="F:delta(3)-delta(2)-enoyl-CoA isomerase activity"/>
    <property type="evidence" value="ECO:0007669"/>
    <property type="project" value="UniProtKB-ARBA"/>
</dbReference>
<evidence type="ECO:0000256" key="1">
    <source>
        <dbReference type="ARBA" id="ARBA00004123"/>
    </source>
</evidence>
<evidence type="ECO:0000256" key="6">
    <source>
        <dbReference type="ARBA" id="ARBA00023235"/>
    </source>
</evidence>
<dbReference type="GO" id="GO:0006325">
    <property type="term" value="P:chromatin organization"/>
    <property type="evidence" value="ECO:0007669"/>
    <property type="project" value="UniProtKB-KW"/>
</dbReference>
<dbReference type="Pfam" id="PF00378">
    <property type="entry name" value="ECH_1"/>
    <property type="match status" value="1"/>
</dbReference>
<dbReference type="CDD" id="cd06558">
    <property type="entry name" value="crotonase-like"/>
    <property type="match status" value="1"/>
</dbReference>
<evidence type="ECO:0000313" key="11">
    <source>
        <dbReference type="Proteomes" id="UP000267029"/>
    </source>
</evidence>
<keyword evidence="7" id="KW-0539">Nucleus</keyword>
<keyword evidence="5" id="KW-0576">Peroxisome</keyword>
<dbReference type="InterPro" id="IPR051053">
    <property type="entry name" value="ECH/Chromodomain_protein"/>
</dbReference>
<organism evidence="10 11">
    <name type="scientific">Mesocestoides corti</name>
    <name type="common">Flatworm</name>
    <dbReference type="NCBI Taxonomy" id="53468"/>
    <lineage>
        <taxon>Eukaryota</taxon>
        <taxon>Metazoa</taxon>
        <taxon>Spiralia</taxon>
        <taxon>Lophotrochozoa</taxon>
        <taxon>Platyhelminthes</taxon>
        <taxon>Cestoda</taxon>
        <taxon>Eucestoda</taxon>
        <taxon>Cyclophyllidea</taxon>
        <taxon>Mesocestoididae</taxon>
        <taxon>Mesocestoides</taxon>
    </lineage>
</organism>
<dbReference type="InterPro" id="IPR029045">
    <property type="entry name" value="ClpP/crotonase-like_dom_sf"/>
</dbReference>
<evidence type="ECO:0000256" key="5">
    <source>
        <dbReference type="ARBA" id="ARBA00023140"/>
    </source>
</evidence>
<sequence>MPQILGQNSASEKPLSITPTRLSRRTASELSSHSSVQILHTKEPPLFEPSKKRPRNSSSTPAAGQRKSVTVVLKAPDTEEFRTTNLPVASPTTDYSSKPPIMVAQPLPQEATPKDKVIAVIDFLRERRRRPDEKVVILYSERMYQVAPCDAKAALQSLVKEGRLFSVKYPSGISYRYHMSAVARGDTVTQQSNKIKAKYAATTTKSSGQNNPAKSSQSRSYSTPTSGLGIGDTFTRAEMNTLKSFLRLISPDNGVVRPSHVTSGDGNKIVDKIRSLLPRDELGDAMLSKPGLSVYVLPPPTPISLETIEKALKSLPHLVLVLSELTDALQQAVEDEPIRVVAISGVGRVFSSGVDLPSLCATADSCFVDCMVERLRAFLLEVSAFPKVLLAGVNGPAEGLGTAILPLFDLVYASDTATFHTAYSTLGQVPEGGACLTLTSRVGAPLANDLILAGRRLSAREALQRGLLSDLLFPKNFPQELSLRCARIASQSAMALETTKCLLRMHDRERVEFVINTECRKLAEIWRTAEFRASAANYTQHCMNDFL</sequence>
<feature type="compositionally biased region" description="Polar residues" evidence="8">
    <location>
        <begin position="1"/>
        <end position="21"/>
    </location>
</feature>
<evidence type="ECO:0000256" key="3">
    <source>
        <dbReference type="ARBA" id="ARBA00022553"/>
    </source>
</evidence>
<reference evidence="10 11" key="1">
    <citation type="submission" date="2018-10" db="EMBL/GenBank/DDBJ databases">
        <authorList>
            <consortium name="Pathogen Informatics"/>
        </authorList>
    </citation>
    <scope>NUCLEOTIDE SEQUENCE [LARGE SCALE GENOMIC DNA]</scope>
</reference>
<dbReference type="STRING" id="53468.A0A0R3UL84"/>
<keyword evidence="4" id="KW-0156">Chromatin regulator</keyword>
<dbReference type="Proteomes" id="UP000267029">
    <property type="component" value="Unassembled WGS sequence"/>
</dbReference>
<feature type="region of interest" description="Disordered" evidence="8">
    <location>
        <begin position="199"/>
        <end position="227"/>
    </location>
</feature>
<evidence type="ECO:0000313" key="10">
    <source>
        <dbReference type="EMBL" id="VDD82419.1"/>
    </source>
</evidence>
<keyword evidence="6" id="KW-0413">Isomerase</keyword>
<dbReference type="Pfam" id="PF21524">
    <property type="entry name" value="SAMD1_WH"/>
    <property type="match status" value="1"/>
</dbReference>
<dbReference type="SUPFAM" id="SSF52096">
    <property type="entry name" value="ClpP/crotonase"/>
    <property type="match status" value="1"/>
</dbReference>
<proteinExistence type="predicted"/>
<dbReference type="InterPro" id="IPR001753">
    <property type="entry name" value="Enoyl-CoA_hydra/iso"/>
</dbReference>
<keyword evidence="3" id="KW-0597">Phosphoprotein</keyword>
<accession>A0A0R3UL84</accession>
<dbReference type="GO" id="GO:0005634">
    <property type="term" value="C:nucleus"/>
    <property type="evidence" value="ECO:0007669"/>
    <property type="project" value="UniProtKB-SubCell"/>
</dbReference>
<feature type="region of interest" description="Disordered" evidence="8">
    <location>
        <begin position="1"/>
        <end position="71"/>
    </location>
</feature>
<evidence type="ECO:0000256" key="8">
    <source>
        <dbReference type="SAM" id="MobiDB-lite"/>
    </source>
</evidence>
<protein>
    <recommendedName>
        <fullName evidence="9">SAMD1-like winged helix (WH) domain-containing protein</fullName>
    </recommendedName>
</protein>
<feature type="domain" description="SAMD1-like winged helix (WH)" evidence="9">
    <location>
        <begin position="105"/>
        <end position="181"/>
    </location>
</feature>
<dbReference type="GO" id="GO:0003677">
    <property type="term" value="F:DNA binding"/>
    <property type="evidence" value="ECO:0007669"/>
    <property type="project" value="InterPro"/>
</dbReference>
<name>A0A0R3UL84_MESCO</name>
<feature type="compositionally biased region" description="Basic and acidic residues" evidence="8">
    <location>
        <begin position="40"/>
        <end position="51"/>
    </location>
</feature>
<feature type="compositionally biased region" description="Polar residues" evidence="8">
    <location>
        <begin position="28"/>
        <end position="38"/>
    </location>
</feature>
<evidence type="ECO:0000259" key="9">
    <source>
        <dbReference type="PROSITE" id="PS52014"/>
    </source>
</evidence>
<dbReference type="Gene3D" id="1.10.12.10">
    <property type="entry name" value="Lyase 2-enoyl-coa Hydratase, Chain A, domain 2"/>
    <property type="match status" value="1"/>
</dbReference>
<dbReference type="PANTHER" id="PTHR43684:SF1">
    <property type="entry name" value="ENOYL-COA DELTA ISOMERASE 2"/>
    <property type="match status" value="1"/>
</dbReference>
<keyword evidence="11" id="KW-1185">Reference proteome</keyword>
<dbReference type="InterPro" id="IPR014748">
    <property type="entry name" value="Enoyl-CoA_hydra_C"/>
</dbReference>
<comment type="subcellular location">
    <subcellularLocation>
        <location evidence="1">Nucleus</location>
    </subcellularLocation>
    <subcellularLocation>
        <location evidence="2">Peroxisome</location>
    </subcellularLocation>
</comment>
<dbReference type="EMBL" id="UXSR01005509">
    <property type="protein sequence ID" value="VDD82419.1"/>
    <property type="molecule type" value="Genomic_DNA"/>
</dbReference>
<gene>
    <name evidence="10" type="ORF">MCOS_LOCUS8422</name>
</gene>
<dbReference type="GO" id="GO:0005777">
    <property type="term" value="C:peroxisome"/>
    <property type="evidence" value="ECO:0007669"/>
    <property type="project" value="UniProtKB-SubCell"/>
</dbReference>
<dbReference type="InterPro" id="IPR048589">
    <property type="entry name" value="SAMD1-like_WH"/>
</dbReference>
<evidence type="ECO:0000256" key="2">
    <source>
        <dbReference type="ARBA" id="ARBA00004275"/>
    </source>
</evidence>